<accession>A0AAD6IY57</accession>
<dbReference type="AlphaFoldDB" id="A0AAD6IY57"/>
<dbReference type="EMBL" id="JAQGDS010000004">
    <property type="protein sequence ID" value="KAJ6260898.1"/>
    <property type="molecule type" value="Genomic_DNA"/>
</dbReference>
<comment type="caution">
    <text evidence="1">The sequence shown here is derived from an EMBL/GenBank/DDBJ whole genome shotgun (WGS) entry which is preliminary data.</text>
</comment>
<proteinExistence type="predicted"/>
<name>A0AAD6IY57_DREDA</name>
<organism evidence="1 2">
    <name type="scientific">Drechslerella dactyloides</name>
    <name type="common">Nematode-trapping fungus</name>
    <name type="synonym">Arthrobotrys dactyloides</name>
    <dbReference type="NCBI Taxonomy" id="74499"/>
    <lineage>
        <taxon>Eukaryota</taxon>
        <taxon>Fungi</taxon>
        <taxon>Dikarya</taxon>
        <taxon>Ascomycota</taxon>
        <taxon>Pezizomycotina</taxon>
        <taxon>Orbiliomycetes</taxon>
        <taxon>Orbiliales</taxon>
        <taxon>Orbiliaceae</taxon>
        <taxon>Drechslerella</taxon>
    </lineage>
</organism>
<reference evidence="1" key="1">
    <citation type="submission" date="2023-01" db="EMBL/GenBank/DDBJ databases">
        <title>The chitinases involved in constricting ring structure development in the nematode-trapping fungus Drechslerella dactyloides.</title>
        <authorList>
            <person name="Wang R."/>
            <person name="Zhang L."/>
            <person name="Tang P."/>
            <person name="Li S."/>
            <person name="Liang L."/>
        </authorList>
    </citation>
    <scope>NUCLEOTIDE SEQUENCE</scope>
    <source>
        <strain evidence="1">YMF1.00031</strain>
    </source>
</reference>
<evidence type="ECO:0000313" key="1">
    <source>
        <dbReference type="EMBL" id="KAJ6260898.1"/>
    </source>
</evidence>
<protein>
    <submittedName>
        <fullName evidence="1">Uncharacterized protein</fullName>
    </submittedName>
</protein>
<sequence length="59" mass="6717">MQIVMCAAKYWRPHDQPSVRLFAGDILPTHPSFSESPVDIILLGEDRSKAWKLAGNRHE</sequence>
<dbReference type="Proteomes" id="UP001221413">
    <property type="component" value="Unassembled WGS sequence"/>
</dbReference>
<keyword evidence="2" id="KW-1185">Reference proteome</keyword>
<gene>
    <name evidence="1" type="ORF">Dda_3559</name>
</gene>
<evidence type="ECO:0000313" key="2">
    <source>
        <dbReference type="Proteomes" id="UP001221413"/>
    </source>
</evidence>